<dbReference type="Gene3D" id="3.90.550.10">
    <property type="entry name" value="Spore Coat Polysaccharide Biosynthesis Protein SpsA, Chain A"/>
    <property type="match status" value="1"/>
</dbReference>
<name>A0ABW4NJU6_9SPHN</name>
<proteinExistence type="predicted"/>
<feature type="transmembrane region" description="Helical" evidence="1">
    <location>
        <begin position="414"/>
        <end position="433"/>
    </location>
</feature>
<keyword evidence="1" id="KW-0812">Transmembrane</keyword>
<sequence>MDWGVVSPIVATVAREATLFAAIGMFVGGIDDLLVDSIFLIKRVTGWWRGERTPTLADMRPSGKRLAIFIPAWDEAAVIGAMLATLSQRVASATLTVFVGTYPNDPATIAAVTRMADLDPRIRLVVGSAPGPTTKADCLNSIWRALLAEEAASGTPFDAIVLHDAEDVVHPAEIAVIDHYLDEFAAVQLPVIPLPHDDAPLVGGTYLDEFADAHGRTLVVRGAIGAGLPFAGVGCAIARPVLERIAAARDGDPFDADSLTEDYELGLTVAAMGGRTRFARVLERPGGPLIGVRAYFPKNFDAATRQKARWMLGIALAGWDRTGWGRTRHIGEWWMRMRDRRAPIAAIVLLAAYLALVLAAVQFVFGLPNPEPSPEMFALLGVTTALLLIRIVVRAAFVWRLYGVAEALRSVPRMLIGNIVAMASARLAVLRYIRMLRGTPLHWDKTIHQFPEAVPPV</sequence>
<protein>
    <submittedName>
        <fullName evidence="2">Glycosyl transferase family protein</fullName>
    </submittedName>
</protein>
<comment type="caution">
    <text evidence="2">The sequence shown here is derived from an EMBL/GenBank/DDBJ whole genome shotgun (WGS) entry which is preliminary data.</text>
</comment>
<keyword evidence="1" id="KW-0472">Membrane</keyword>
<accession>A0ABW4NJU6</accession>
<keyword evidence="1" id="KW-1133">Transmembrane helix</keyword>
<evidence type="ECO:0000313" key="2">
    <source>
        <dbReference type="EMBL" id="MFD1789804.1"/>
    </source>
</evidence>
<dbReference type="EMBL" id="JBHUFC010000025">
    <property type="protein sequence ID" value="MFD1789804.1"/>
    <property type="molecule type" value="Genomic_DNA"/>
</dbReference>
<keyword evidence="2" id="KW-0808">Transferase</keyword>
<dbReference type="SUPFAM" id="SSF53448">
    <property type="entry name" value="Nucleotide-diphospho-sugar transferases"/>
    <property type="match status" value="1"/>
</dbReference>
<feature type="transmembrane region" description="Helical" evidence="1">
    <location>
        <begin position="344"/>
        <end position="365"/>
    </location>
</feature>
<dbReference type="InterPro" id="IPR029044">
    <property type="entry name" value="Nucleotide-diphossugar_trans"/>
</dbReference>
<evidence type="ECO:0000256" key="1">
    <source>
        <dbReference type="SAM" id="Phobius"/>
    </source>
</evidence>
<dbReference type="Pfam" id="PF13641">
    <property type="entry name" value="Glyco_tranf_2_3"/>
    <property type="match status" value="1"/>
</dbReference>
<dbReference type="GO" id="GO:0016740">
    <property type="term" value="F:transferase activity"/>
    <property type="evidence" value="ECO:0007669"/>
    <property type="project" value="UniProtKB-KW"/>
</dbReference>
<feature type="transmembrane region" description="Helical" evidence="1">
    <location>
        <begin position="377"/>
        <end position="402"/>
    </location>
</feature>
<organism evidence="2 3">
    <name type="scientific">Sphingomonas floccifaciens</name>
    <dbReference type="NCBI Taxonomy" id="1844115"/>
    <lineage>
        <taxon>Bacteria</taxon>
        <taxon>Pseudomonadati</taxon>
        <taxon>Pseudomonadota</taxon>
        <taxon>Alphaproteobacteria</taxon>
        <taxon>Sphingomonadales</taxon>
        <taxon>Sphingomonadaceae</taxon>
        <taxon>Sphingomonas</taxon>
    </lineage>
</organism>
<reference evidence="3" key="1">
    <citation type="journal article" date="2019" name="Int. J. Syst. Evol. Microbiol.">
        <title>The Global Catalogue of Microorganisms (GCM) 10K type strain sequencing project: providing services to taxonomists for standard genome sequencing and annotation.</title>
        <authorList>
            <consortium name="The Broad Institute Genomics Platform"/>
            <consortium name="The Broad Institute Genome Sequencing Center for Infectious Disease"/>
            <person name="Wu L."/>
            <person name="Ma J."/>
        </authorList>
    </citation>
    <scope>NUCLEOTIDE SEQUENCE [LARGE SCALE GENOMIC DNA]</scope>
    <source>
        <strain evidence="3">Q85</strain>
    </source>
</reference>
<keyword evidence="3" id="KW-1185">Reference proteome</keyword>
<feature type="transmembrane region" description="Helical" evidence="1">
    <location>
        <begin position="20"/>
        <end position="41"/>
    </location>
</feature>
<gene>
    <name evidence="2" type="ORF">ACFSC3_19790</name>
</gene>
<evidence type="ECO:0000313" key="3">
    <source>
        <dbReference type="Proteomes" id="UP001597283"/>
    </source>
</evidence>
<dbReference type="Proteomes" id="UP001597283">
    <property type="component" value="Unassembled WGS sequence"/>
</dbReference>
<dbReference type="NCBIfam" id="NF011307">
    <property type="entry name" value="PRK14716.1-5"/>
    <property type="match status" value="1"/>
</dbReference>